<keyword evidence="2" id="KW-1185">Reference proteome</keyword>
<evidence type="ECO:0000313" key="1">
    <source>
        <dbReference type="EMBL" id="MBP1892997.1"/>
    </source>
</evidence>
<gene>
    <name evidence="1" type="ORF">J2Z18_002099</name>
</gene>
<comment type="caution">
    <text evidence="1">The sequence shown here is derived from an EMBL/GenBank/DDBJ whole genome shotgun (WGS) entry which is preliminary data.</text>
</comment>
<dbReference type="Proteomes" id="UP000706926">
    <property type="component" value="Unassembled WGS sequence"/>
</dbReference>
<accession>A0ABS4FAB4</accession>
<proteinExistence type="predicted"/>
<protein>
    <submittedName>
        <fullName evidence="1">Uncharacterized protein</fullName>
    </submittedName>
</protein>
<dbReference type="EMBL" id="JAGGKI010000004">
    <property type="protein sequence ID" value="MBP1892997.1"/>
    <property type="molecule type" value="Genomic_DNA"/>
</dbReference>
<dbReference type="RefSeq" id="WP_210094649.1">
    <property type="nucleotide sequence ID" value="NZ_DMBX01000007.1"/>
</dbReference>
<evidence type="ECO:0000313" key="2">
    <source>
        <dbReference type="Proteomes" id="UP000706926"/>
    </source>
</evidence>
<dbReference type="GeneID" id="95404113"/>
<name>A0ABS4FAB4_9BACL</name>
<sequence>MKVSELIDWLQTLEPDWEIFYDDGSQNGEEISHIRVDEDNRQYTLE</sequence>
<reference evidence="1 2" key="1">
    <citation type="submission" date="2021-03" db="EMBL/GenBank/DDBJ databases">
        <title>Genomic Encyclopedia of Type Strains, Phase IV (KMG-IV): sequencing the most valuable type-strain genomes for metagenomic binning, comparative biology and taxonomic classification.</title>
        <authorList>
            <person name="Goeker M."/>
        </authorList>
    </citation>
    <scope>NUCLEOTIDE SEQUENCE [LARGE SCALE GENOMIC DNA]</scope>
    <source>
        <strain evidence="1 2">DSM 15596</strain>
    </source>
</reference>
<organism evidence="1 2">
    <name type="scientific">Paenibacillus lactis</name>
    <dbReference type="NCBI Taxonomy" id="228574"/>
    <lineage>
        <taxon>Bacteria</taxon>
        <taxon>Bacillati</taxon>
        <taxon>Bacillota</taxon>
        <taxon>Bacilli</taxon>
        <taxon>Bacillales</taxon>
        <taxon>Paenibacillaceae</taxon>
        <taxon>Paenibacillus</taxon>
    </lineage>
</organism>